<dbReference type="EMBL" id="JAUSVM010000001">
    <property type="protein sequence ID" value="MDQ0424380.1"/>
    <property type="molecule type" value="Genomic_DNA"/>
</dbReference>
<evidence type="ECO:0000259" key="2">
    <source>
        <dbReference type="Pfam" id="PF10756"/>
    </source>
</evidence>
<name>A0ABU0GG95_9CELL</name>
<keyword evidence="1" id="KW-1133">Transmembrane helix</keyword>
<keyword evidence="1" id="KW-0812">Transmembrane</keyword>
<dbReference type="Proteomes" id="UP001240250">
    <property type="component" value="Unassembled WGS sequence"/>
</dbReference>
<protein>
    <recommendedName>
        <fullName evidence="2">Low molecular weight protein antigen 6 PH domain-containing protein</fullName>
    </recommendedName>
</protein>
<dbReference type="InterPro" id="IPR019692">
    <property type="entry name" value="CFP-6_PH"/>
</dbReference>
<comment type="caution">
    <text evidence="3">The sequence shown here is derived from an EMBL/GenBank/DDBJ whole genome shotgun (WGS) entry which is preliminary data.</text>
</comment>
<evidence type="ECO:0000313" key="3">
    <source>
        <dbReference type="EMBL" id="MDQ0424380.1"/>
    </source>
</evidence>
<sequence>MEQQWTYRPRSSAVLTGATWLVAVGLTTAEVLAGGAAAGLRVLPAALLVALLGWAVFYRPHVAVDDAGVLVVNPLSTTRVPWAALIDVRTRFTCTLVTPHASVEVFAAPGPGRHRAASATAQDVRAVARGAADGRGAVSIGELPGSPSAVVAHHVRERWAALVESGRLEAGLADETPVERRTHGRLLAAVAVLLVAAVVPHLG</sequence>
<evidence type="ECO:0000256" key="1">
    <source>
        <dbReference type="SAM" id="Phobius"/>
    </source>
</evidence>
<feature type="transmembrane region" description="Helical" evidence="1">
    <location>
        <begin position="39"/>
        <end position="58"/>
    </location>
</feature>
<organism evidence="3 4">
    <name type="scientific">Cellulomonas iranensis</name>
    <dbReference type="NCBI Taxonomy" id="76862"/>
    <lineage>
        <taxon>Bacteria</taxon>
        <taxon>Bacillati</taxon>
        <taxon>Actinomycetota</taxon>
        <taxon>Actinomycetes</taxon>
        <taxon>Micrococcales</taxon>
        <taxon>Cellulomonadaceae</taxon>
        <taxon>Cellulomonas</taxon>
    </lineage>
</organism>
<dbReference type="RefSeq" id="WP_070319337.1">
    <property type="nucleotide sequence ID" value="NZ_CP194061.1"/>
</dbReference>
<feature type="domain" description="Low molecular weight protein antigen 6 PH" evidence="2">
    <location>
        <begin position="59"/>
        <end position="91"/>
    </location>
</feature>
<accession>A0ABU0GG95</accession>
<dbReference type="Pfam" id="PF10756">
    <property type="entry name" value="bPH_6"/>
    <property type="match status" value="1"/>
</dbReference>
<feature type="transmembrane region" description="Helical" evidence="1">
    <location>
        <begin position="186"/>
        <end position="202"/>
    </location>
</feature>
<keyword evidence="1" id="KW-0472">Membrane</keyword>
<proteinExistence type="predicted"/>
<gene>
    <name evidence="3" type="ORF">JO380_000761</name>
</gene>
<evidence type="ECO:0000313" key="4">
    <source>
        <dbReference type="Proteomes" id="UP001240250"/>
    </source>
</evidence>
<keyword evidence="4" id="KW-1185">Reference proteome</keyword>
<reference evidence="3 4" key="1">
    <citation type="submission" date="2023-07" db="EMBL/GenBank/DDBJ databases">
        <title>Sequencing the genomes of 1000 actinobacteria strains.</title>
        <authorList>
            <person name="Klenk H.-P."/>
        </authorList>
    </citation>
    <scope>NUCLEOTIDE SEQUENCE [LARGE SCALE GENOMIC DNA]</scope>
    <source>
        <strain evidence="3 4">DSM 14785</strain>
    </source>
</reference>